<evidence type="ECO:0000313" key="3">
    <source>
        <dbReference type="EMBL" id="CAF0877789.1"/>
    </source>
</evidence>
<dbReference type="PANTHER" id="PTHR48014">
    <property type="entry name" value="SERINE/THREONINE-PROTEIN KINASE FRAY2"/>
    <property type="match status" value="1"/>
</dbReference>
<keyword evidence="4" id="KW-1185">Reference proteome</keyword>
<comment type="caution">
    <text evidence="3">The sequence shown here is derived from an EMBL/GenBank/DDBJ whole genome shotgun (WGS) entry which is preliminary data.</text>
</comment>
<dbReference type="AlphaFoldDB" id="A0A813XT11"/>
<dbReference type="Gene3D" id="1.10.510.10">
    <property type="entry name" value="Transferase(Phosphotransferase) domain 1"/>
    <property type="match status" value="1"/>
</dbReference>
<name>A0A813XT11_9BILA</name>
<dbReference type="GO" id="GO:0004672">
    <property type="term" value="F:protein kinase activity"/>
    <property type="evidence" value="ECO:0007669"/>
    <property type="project" value="InterPro"/>
</dbReference>
<gene>
    <name evidence="3" type="ORF">OXX778_LOCUS10259</name>
</gene>
<proteinExistence type="inferred from homology"/>
<evidence type="ECO:0000313" key="4">
    <source>
        <dbReference type="Proteomes" id="UP000663879"/>
    </source>
</evidence>
<dbReference type="PANTHER" id="PTHR48014:SF21">
    <property type="entry name" value="SERINE_THREONINE-PROTEIN KINASE FRAY2"/>
    <property type="match status" value="1"/>
</dbReference>
<dbReference type="InterPro" id="IPR000719">
    <property type="entry name" value="Prot_kinase_dom"/>
</dbReference>
<dbReference type="GO" id="GO:0005524">
    <property type="term" value="F:ATP binding"/>
    <property type="evidence" value="ECO:0007669"/>
    <property type="project" value="InterPro"/>
</dbReference>
<accession>A0A813XT11</accession>
<dbReference type="SUPFAM" id="SSF56112">
    <property type="entry name" value="Protein kinase-like (PK-like)"/>
    <property type="match status" value="1"/>
</dbReference>
<evidence type="ECO:0000259" key="2">
    <source>
        <dbReference type="Pfam" id="PF00069"/>
    </source>
</evidence>
<reference evidence="3" key="1">
    <citation type="submission" date="2021-02" db="EMBL/GenBank/DDBJ databases">
        <authorList>
            <person name="Nowell W R."/>
        </authorList>
    </citation>
    <scope>NUCLEOTIDE SEQUENCE</scope>
    <source>
        <strain evidence="3">Ploen Becks lab</strain>
    </source>
</reference>
<dbReference type="OrthoDB" id="840771at2759"/>
<dbReference type="Pfam" id="PF00069">
    <property type="entry name" value="Pkinase"/>
    <property type="match status" value="1"/>
</dbReference>
<dbReference type="GO" id="GO:1902554">
    <property type="term" value="C:serine/threonine protein kinase complex"/>
    <property type="evidence" value="ECO:0007669"/>
    <property type="project" value="TreeGrafter"/>
</dbReference>
<sequence>MAKNFQLVHKICTTRCQSTNVFTAVSLTNREYYTVKITDLDDLTDPQVILNEISRTRHIRHNNILPLLNSFVQESQIWCIYPHIYYGSCRDILNAIQAYYTANSDQNLNTNNNNNIDRADEQIRLCFNEQSIQPIVRSILLALDYLHSKHIIHRCVCPENIYINQSGHVYLGGMGYAISLIDNGFLNKRLHEYPSKIDNYVNYLSPEILQQNLIGYNTKSDIYSLGVTICELANGIHPFIGCEKTQMLFEKLVGYDIGLWDRSILTTESKNIFVSVCASENPKVIAQIQRRCFSEKFRNFVDLCVVKNHEFRANCHQLLHHTYMKKMKLQSCLSTFQISIISEGLVELQKKIKNKTIQNQSDFSQIVQKPTTPSKNINSWNFD</sequence>
<comment type="similarity">
    <text evidence="1">Belongs to the protein kinase superfamily. STE Ser/Thr protein kinase family. STE20 subfamily.</text>
</comment>
<feature type="domain" description="Protein kinase" evidence="2">
    <location>
        <begin position="18"/>
        <end position="324"/>
    </location>
</feature>
<dbReference type="InterPro" id="IPR011009">
    <property type="entry name" value="Kinase-like_dom_sf"/>
</dbReference>
<dbReference type="EMBL" id="CAJNOC010001604">
    <property type="protein sequence ID" value="CAF0877789.1"/>
    <property type="molecule type" value="Genomic_DNA"/>
</dbReference>
<organism evidence="3 4">
    <name type="scientific">Brachionus calyciflorus</name>
    <dbReference type="NCBI Taxonomy" id="104777"/>
    <lineage>
        <taxon>Eukaryota</taxon>
        <taxon>Metazoa</taxon>
        <taxon>Spiralia</taxon>
        <taxon>Gnathifera</taxon>
        <taxon>Rotifera</taxon>
        <taxon>Eurotatoria</taxon>
        <taxon>Monogononta</taxon>
        <taxon>Pseudotrocha</taxon>
        <taxon>Ploima</taxon>
        <taxon>Brachionidae</taxon>
        <taxon>Brachionus</taxon>
    </lineage>
</organism>
<dbReference type="GO" id="GO:0006611">
    <property type="term" value="P:protein export from nucleus"/>
    <property type="evidence" value="ECO:0007669"/>
    <property type="project" value="TreeGrafter"/>
</dbReference>
<dbReference type="Gene3D" id="3.30.200.20">
    <property type="entry name" value="Phosphorylase Kinase, domain 1"/>
    <property type="match status" value="1"/>
</dbReference>
<dbReference type="GO" id="GO:0043539">
    <property type="term" value="F:protein serine/threonine kinase activator activity"/>
    <property type="evidence" value="ECO:0007669"/>
    <property type="project" value="InterPro"/>
</dbReference>
<dbReference type="InterPro" id="IPR047173">
    <property type="entry name" value="STRAD_A/B-like"/>
</dbReference>
<protein>
    <recommendedName>
        <fullName evidence="2">Protein kinase domain-containing protein</fullName>
    </recommendedName>
</protein>
<evidence type="ECO:0000256" key="1">
    <source>
        <dbReference type="ARBA" id="ARBA00008874"/>
    </source>
</evidence>
<dbReference type="Proteomes" id="UP000663879">
    <property type="component" value="Unassembled WGS sequence"/>
</dbReference>